<keyword evidence="2" id="KW-0472">Membrane</keyword>
<dbReference type="FunFam" id="2.40.128.330:FF:000001">
    <property type="entry name" value="Magnesium transporter MRS2-1"/>
    <property type="match status" value="1"/>
</dbReference>
<dbReference type="Pfam" id="PF22099">
    <property type="entry name" value="MRS2-like"/>
    <property type="match status" value="3"/>
</dbReference>
<keyword evidence="2" id="KW-1133">Transmembrane helix</keyword>
<dbReference type="OrthoDB" id="10251508at2759"/>
<reference evidence="4" key="1">
    <citation type="journal article" date="2020" name="bioRxiv">
        <title>Hybrid origin of Populus tomentosa Carr. identified through genome sequencing and phylogenomic analysis.</title>
        <authorList>
            <person name="An X."/>
            <person name="Gao K."/>
            <person name="Chen Z."/>
            <person name="Li J."/>
            <person name="Yang X."/>
            <person name="Yang X."/>
            <person name="Zhou J."/>
            <person name="Guo T."/>
            <person name="Zhao T."/>
            <person name="Huang S."/>
            <person name="Miao D."/>
            <person name="Khan W.U."/>
            <person name="Rao P."/>
            <person name="Ye M."/>
            <person name="Lei B."/>
            <person name="Liao W."/>
            <person name="Wang J."/>
            <person name="Ji L."/>
            <person name="Li Y."/>
            <person name="Guo B."/>
            <person name="Mustafa N.S."/>
            <person name="Li S."/>
            <person name="Yun Q."/>
            <person name="Keller S.R."/>
            <person name="Mao J."/>
            <person name="Zhang R."/>
            <person name="Strauss S.H."/>
        </authorList>
    </citation>
    <scope>NUCLEOTIDE SEQUENCE</scope>
    <source>
        <strain evidence="4">GM15</strain>
        <tissue evidence="4">Leaf</tissue>
    </source>
</reference>
<feature type="transmembrane region" description="Helical" evidence="2">
    <location>
        <begin position="407"/>
        <end position="433"/>
    </location>
</feature>
<dbReference type="EMBL" id="JAAWWB010000014">
    <property type="protein sequence ID" value="KAG6767361.1"/>
    <property type="molecule type" value="Genomic_DNA"/>
</dbReference>
<keyword evidence="5" id="KW-1185">Reference proteome</keyword>
<keyword evidence="2" id="KW-0813">Transport</keyword>
<comment type="subcellular location">
    <subcellularLocation>
        <location evidence="2">Membrane</location>
        <topology evidence="2">Multi-pass membrane protein</topology>
    </subcellularLocation>
</comment>
<dbReference type="CDD" id="cd12823">
    <property type="entry name" value="Mrs2_Mfm1p-like"/>
    <property type="match status" value="1"/>
</dbReference>
<name>A0A8X8CLH4_POPTO</name>
<comment type="function">
    <text evidence="2">Magnesium transporter that may mediate the influx of magnesium.</text>
</comment>
<keyword evidence="2" id="KW-0812">Transmembrane</keyword>
<evidence type="ECO:0000256" key="3">
    <source>
        <dbReference type="SAM" id="MobiDB-lite"/>
    </source>
</evidence>
<feature type="region of interest" description="Disordered" evidence="3">
    <location>
        <begin position="106"/>
        <end position="136"/>
    </location>
</feature>
<evidence type="ECO:0000256" key="2">
    <source>
        <dbReference type="RuleBase" id="RU366041"/>
    </source>
</evidence>
<keyword evidence="2" id="KW-0460">Magnesium</keyword>
<feature type="region of interest" description="Disordered" evidence="3">
    <location>
        <begin position="333"/>
        <end position="355"/>
    </location>
</feature>
<evidence type="ECO:0000313" key="4">
    <source>
        <dbReference type="EMBL" id="KAG6767361.1"/>
    </source>
</evidence>
<comment type="similarity">
    <text evidence="1 2">Belongs to the CorA metal ion transporter (MIT) (TC 1.A.35.5) family.</text>
</comment>
<keyword evidence="2" id="KW-0406">Ion transport</keyword>
<accession>A0A8X8CLH4</accession>
<feature type="compositionally biased region" description="Acidic residues" evidence="3">
    <location>
        <begin position="333"/>
        <end position="342"/>
    </location>
</feature>
<evidence type="ECO:0000313" key="5">
    <source>
        <dbReference type="Proteomes" id="UP000886885"/>
    </source>
</evidence>
<dbReference type="GO" id="GO:0016020">
    <property type="term" value="C:membrane"/>
    <property type="evidence" value="ECO:0007669"/>
    <property type="project" value="UniProtKB-SubCell"/>
</dbReference>
<feature type="compositionally biased region" description="Polar residues" evidence="3">
    <location>
        <begin position="125"/>
        <end position="136"/>
    </location>
</feature>
<protein>
    <recommendedName>
        <fullName evidence="2">Magnesium transporter</fullName>
    </recommendedName>
</protein>
<sequence length="477" mass="52503">MATKLKKGMKAWLVISESGQSFVEEVGKHSIMKRTGLPARDLRALDPVLSYPSSILGRERAIVVNLEHIRAIITATEVLMINSSNPLIVQFVEDLQHRIAFGNANATPPQQAMDHDGTGLGDAADTTSPTYNSGDVKSTEIAGESAKMMNDLVAAGPKVLPFEFKALEACLESSCRCLESETQTLEEEAYPALDELTSNISTLNLERVRQIKSRLVAISGRVQKVDNMLLDSCSHQIHLFLLAIIKTIISVGSALHIPNTVCFTIMLSRKENVPPRRLLEVISCNFTNLLLQVRDELEHLLDDDNDMAEMYLTEKIYAYAADQTSSIEEVYDGEQEVDGESVDDSKSGDDSEIYTSSKPNIEELEMLLEAYFAQIDGTLQKLSHMRDYVDDTEDFINIMLDDKQNQLLQMGVMLGAANMILNAGIVVVGLFGMNIHIELFDGKPIQFVEAVVGACGGCVALFIVALGWGKKKNILAL</sequence>
<dbReference type="AlphaFoldDB" id="A0A8X8CLH4"/>
<comment type="caution">
    <text evidence="4">The sequence shown here is derived from an EMBL/GenBank/DDBJ whole genome shotgun (WGS) entry which is preliminary data.</text>
</comment>
<proteinExistence type="inferred from homology"/>
<feature type="transmembrane region" description="Helical" evidence="2">
    <location>
        <begin position="445"/>
        <end position="468"/>
    </location>
</feature>
<dbReference type="PANTHER" id="PTHR13890">
    <property type="entry name" value="RNA SPLICING PROTEIN MRS2, MITOCHONDRIAL"/>
    <property type="match status" value="1"/>
</dbReference>
<dbReference type="Proteomes" id="UP000886885">
    <property type="component" value="Chromosome 7D"/>
</dbReference>
<dbReference type="PANTHER" id="PTHR13890:SF29">
    <property type="entry name" value="MAGNESIUM TRANSPORTER MRS2-F"/>
    <property type="match status" value="1"/>
</dbReference>
<dbReference type="GO" id="GO:0015095">
    <property type="term" value="F:magnesium ion transmembrane transporter activity"/>
    <property type="evidence" value="ECO:0007669"/>
    <property type="project" value="TreeGrafter"/>
</dbReference>
<dbReference type="InterPro" id="IPR039204">
    <property type="entry name" value="MRS2-like"/>
</dbReference>
<organism evidence="4 5">
    <name type="scientific">Populus tomentosa</name>
    <name type="common">Chinese white poplar</name>
    <dbReference type="NCBI Taxonomy" id="118781"/>
    <lineage>
        <taxon>Eukaryota</taxon>
        <taxon>Viridiplantae</taxon>
        <taxon>Streptophyta</taxon>
        <taxon>Embryophyta</taxon>
        <taxon>Tracheophyta</taxon>
        <taxon>Spermatophyta</taxon>
        <taxon>Magnoliopsida</taxon>
        <taxon>eudicotyledons</taxon>
        <taxon>Gunneridae</taxon>
        <taxon>Pentapetalae</taxon>
        <taxon>rosids</taxon>
        <taxon>fabids</taxon>
        <taxon>Malpighiales</taxon>
        <taxon>Salicaceae</taxon>
        <taxon>Saliceae</taxon>
        <taxon>Populus</taxon>
    </lineage>
</organism>
<evidence type="ECO:0000256" key="1">
    <source>
        <dbReference type="ARBA" id="ARBA00007535"/>
    </source>
</evidence>
<gene>
    <name evidence="4" type="ORF">POTOM_028565</name>
</gene>